<reference evidence="2 3" key="1">
    <citation type="submission" date="2024-01" db="EMBL/GenBank/DDBJ databases">
        <title>The complete chloroplast genome sequence of Lithospermum erythrorhizon: insights into the phylogenetic relationship among Boraginaceae species and the maternal lineages of purple gromwells.</title>
        <authorList>
            <person name="Okada T."/>
            <person name="Watanabe K."/>
        </authorList>
    </citation>
    <scope>NUCLEOTIDE SEQUENCE [LARGE SCALE GENOMIC DNA]</scope>
</reference>
<dbReference type="Gene3D" id="3.30.70.270">
    <property type="match status" value="1"/>
</dbReference>
<feature type="region of interest" description="Disordered" evidence="1">
    <location>
        <begin position="92"/>
        <end position="123"/>
    </location>
</feature>
<sequence length="166" mass="18406">MCTDFTNINKACPKDCYPLAHIDRLVDSSAGYKVMAFGLRTVGATYLLMVNKVFSTQSSYNMEIYLEDMLINSQEAADDEANLLESFKNLRRGGASHAESEDPEGGRTPDGKDSSPAPVEAHPVEYKLRMSIEAQALADFMVKCTHEPVDRAPELINQVEATKERL</sequence>
<dbReference type="InterPro" id="IPR043502">
    <property type="entry name" value="DNA/RNA_pol_sf"/>
</dbReference>
<dbReference type="EMBL" id="BAABME010005631">
    <property type="protein sequence ID" value="GAA0166167.1"/>
    <property type="molecule type" value="Genomic_DNA"/>
</dbReference>
<gene>
    <name evidence="2" type="ORF">LIER_21388</name>
</gene>
<dbReference type="InterPro" id="IPR043128">
    <property type="entry name" value="Rev_trsase/Diguanyl_cyclase"/>
</dbReference>
<name>A0AAV3QVT1_LITER</name>
<evidence type="ECO:0000256" key="1">
    <source>
        <dbReference type="SAM" id="MobiDB-lite"/>
    </source>
</evidence>
<dbReference type="InterPro" id="IPR053134">
    <property type="entry name" value="RNA-dir_DNA_polymerase"/>
</dbReference>
<protein>
    <submittedName>
        <fullName evidence="2">Uncharacterized protein</fullName>
    </submittedName>
</protein>
<organism evidence="2 3">
    <name type="scientific">Lithospermum erythrorhizon</name>
    <name type="common">Purple gromwell</name>
    <name type="synonym">Lithospermum officinale var. erythrorhizon</name>
    <dbReference type="NCBI Taxonomy" id="34254"/>
    <lineage>
        <taxon>Eukaryota</taxon>
        <taxon>Viridiplantae</taxon>
        <taxon>Streptophyta</taxon>
        <taxon>Embryophyta</taxon>
        <taxon>Tracheophyta</taxon>
        <taxon>Spermatophyta</taxon>
        <taxon>Magnoliopsida</taxon>
        <taxon>eudicotyledons</taxon>
        <taxon>Gunneridae</taxon>
        <taxon>Pentapetalae</taxon>
        <taxon>asterids</taxon>
        <taxon>lamiids</taxon>
        <taxon>Boraginales</taxon>
        <taxon>Boraginaceae</taxon>
        <taxon>Boraginoideae</taxon>
        <taxon>Lithospermeae</taxon>
        <taxon>Lithospermum</taxon>
    </lineage>
</organism>
<dbReference type="PANTHER" id="PTHR24559:SF444">
    <property type="entry name" value="REVERSE TRANSCRIPTASE DOMAIN-CONTAINING PROTEIN"/>
    <property type="match status" value="1"/>
</dbReference>
<dbReference type="PANTHER" id="PTHR24559">
    <property type="entry name" value="TRANSPOSON TY3-I GAG-POL POLYPROTEIN"/>
    <property type="match status" value="1"/>
</dbReference>
<accession>A0AAV3QVT1</accession>
<proteinExistence type="predicted"/>
<comment type="caution">
    <text evidence="2">The sequence shown here is derived from an EMBL/GenBank/DDBJ whole genome shotgun (WGS) entry which is preliminary data.</text>
</comment>
<dbReference type="SUPFAM" id="SSF56672">
    <property type="entry name" value="DNA/RNA polymerases"/>
    <property type="match status" value="1"/>
</dbReference>
<evidence type="ECO:0000313" key="3">
    <source>
        <dbReference type="Proteomes" id="UP001454036"/>
    </source>
</evidence>
<keyword evidence="3" id="KW-1185">Reference proteome</keyword>
<dbReference type="Proteomes" id="UP001454036">
    <property type="component" value="Unassembled WGS sequence"/>
</dbReference>
<feature type="compositionally biased region" description="Basic and acidic residues" evidence="1">
    <location>
        <begin position="98"/>
        <end position="113"/>
    </location>
</feature>
<dbReference type="AlphaFoldDB" id="A0AAV3QVT1"/>
<evidence type="ECO:0000313" key="2">
    <source>
        <dbReference type="EMBL" id="GAA0166167.1"/>
    </source>
</evidence>